<protein>
    <recommendedName>
        <fullName evidence="4">Lipoprotein</fullName>
    </recommendedName>
</protein>
<organism evidence="2 3">
    <name type="scientific">Roseococcus suduntuyensis</name>
    <dbReference type="NCBI Taxonomy" id="455361"/>
    <lineage>
        <taxon>Bacteria</taxon>
        <taxon>Pseudomonadati</taxon>
        <taxon>Pseudomonadota</taxon>
        <taxon>Alphaproteobacteria</taxon>
        <taxon>Acetobacterales</taxon>
        <taxon>Roseomonadaceae</taxon>
        <taxon>Roseococcus</taxon>
    </lineage>
</organism>
<keyword evidence="3" id="KW-1185">Reference proteome</keyword>
<evidence type="ECO:0000256" key="1">
    <source>
        <dbReference type="SAM" id="SignalP"/>
    </source>
</evidence>
<evidence type="ECO:0008006" key="4">
    <source>
        <dbReference type="Google" id="ProtNLM"/>
    </source>
</evidence>
<name>A0A840A9A9_9PROT</name>
<sequence length="210" mass="21757">MRALGVLAMAALLAGCAEARRPAVPEPAAELSDGRVVTPLSAILDLAVADATAPETARDNRPVEAAHAAARLEWLSGETRAGYRLANLPSSHRFALQRAVDESRAALAISPDATPEQVVQALLAASRALQANDAAAVQQAMTSPVFLRVRPDALARLRQPGPRPGAALALPALREELERQQGFAGRGLGGPVGAEPVGVLNWMGLAGPPL</sequence>
<dbReference type="RefSeq" id="WP_184383737.1">
    <property type="nucleotide sequence ID" value="NZ_JACIDJ010000003.1"/>
</dbReference>
<accession>A0A840A9A9</accession>
<dbReference type="Proteomes" id="UP000553193">
    <property type="component" value="Unassembled WGS sequence"/>
</dbReference>
<evidence type="ECO:0000313" key="2">
    <source>
        <dbReference type="EMBL" id="MBB3898638.1"/>
    </source>
</evidence>
<gene>
    <name evidence="2" type="ORF">GGQ83_002081</name>
</gene>
<feature type="chain" id="PRO_5032837734" description="Lipoprotein" evidence="1">
    <location>
        <begin position="20"/>
        <end position="210"/>
    </location>
</feature>
<keyword evidence="1" id="KW-0732">Signal</keyword>
<dbReference type="AlphaFoldDB" id="A0A840A9A9"/>
<dbReference type="PROSITE" id="PS51257">
    <property type="entry name" value="PROKAR_LIPOPROTEIN"/>
    <property type="match status" value="1"/>
</dbReference>
<reference evidence="2 3" key="1">
    <citation type="submission" date="2020-08" db="EMBL/GenBank/DDBJ databases">
        <title>Genomic Encyclopedia of Type Strains, Phase IV (KMG-IV): sequencing the most valuable type-strain genomes for metagenomic binning, comparative biology and taxonomic classification.</title>
        <authorList>
            <person name="Goeker M."/>
        </authorList>
    </citation>
    <scope>NUCLEOTIDE SEQUENCE [LARGE SCALE GENOMIC DNA]</scope>
    <source>
        <strain evidence="2 3">DSM 19979</strain>
    </source>
</reference>
<proteinExistence type="predicted"/>
<comment type="caution">
    <text evidence="2">The sequence shown here is derived from an EMBL/GenBank/DDBJ whole genome shotgun (WGS) entry which is preliminary data.</text>
</comment>
<evidence type="ECO:0000313" key="3">
    <source>
        <dbReference type="Proteomes" id="UP000553193"/>
    </source>
</evidence>
<feature type="signal peptide" evidence="1">
    <location>
        <begin position="1"/>
        <end position="19"/>
    </location>
</feature>
<dbReference type="EMBL" id="JACIDJ010000003">
    <property type="protein sequence ID" value="MBB3898638.1"/>
    <property type="molecule type" value="Genomic_DNA"/>
</dbReference>